<gene>
    <name evidence="10" type="ORF">A3C16_04890</name>
</gene>
<dbReference type="EC" id="3.1.3.-" evidence="7"/>
<evidence type="ECO:0000256" key="1">
    <source>
        <dbReference type="ARBA" id="ARBA00004496"/>
    </source>
</evidence>
<feature type="binding site" evidence="9">
    <location>
        <position position="94"/>
    </location>
    <ligand>
        <name>Zn(2+)</name>
        <dbReference type="ChEBI" id="CHEBI:29105"/>
    </ligand>
</feature>
<feature type="binding site" evidence="9">
    <location>
        <position position="92"/>
    </location>
    <ligand>
        <name>Zn(2+)</name>
        <dbReference type="ChEBI" id="CHEBI:29105"/>
    </ligand>
</feature>
<comment type="cofactor">
    <cofactor evidence="9">
        <name>Mg(2+)</name>
        <dbReference type="ChEBI" id="CHEBI:18420"/>
    </cofactor>
</comment>
<dbReference type="Pfam" id="PF00702">
    <property type="entry name" value="Hydrolase"/>
    <property type="match status" value="1"/>
</dbReference>
<organism evidence="10 11">
    <name type="scientific">Candidatus Sungbacteria bacterium RIFCSPHIGHO2_02_FULL_51_29</name>
    <dbReference type="NCBI Taxonomy" id="1802273"/>
    <lineage>
        <taxon>Bacteria</taxon>
        <taxon>Candidatus Sungiibacteriota</taxon>
    </lineage>
</organism>
<dbReference type="NCBIfam" id="TIGR01662">
    <property type="entry name" value="HAD-SF-IIIA"/>
    <property type="match status" value="1"/>
</dbReference>
<dbReference type="EMBL" id="MHQL01000045">
    <property type="protein sequence ID" value="OHA02119.1"/>
    <property type="molecule type" value="Genomic_DNA"/>
</dbReference>
<dbReference type="GO" id="GO:0046872">
    <property type="term" value="F:metal ion binding"/>
    <property type="evidence" value="ECO:0007669"/>
    <property type="project" value="UniProtKB-KW"/>
</dbReference>
<dbReference type="PIRSF" id="PIRSF004682">
    <property type="entry name" value="GmhB"/>
    <property type="match status" value="1"/>
</dbReference>
<feature type="binding site" evidence="9">
    <location>
        <position position="102"/>
    </location>
    <ligand>
        <name>Zn(2+)</name>
        <dbReference type="ChEBI" id="CHEBI:29105"/>
    </ligand>
</feature>
<keyword evidence="2 7" id="KW-0963">Cytoplasm</keyword>
<comment type="cofactor">
    <cofactor evidence="9">
        <name>Zn(2+)</name>
        <dbReference type="ChEBI" id="CHEBI:29105"/>
    </cofactor>
</comment>
<feature type="binding site" evidence="9">
    <location>
        <position position="13"/>
    </location>
    <ligand>
        <name>Mg(2+)</name>
        <dbReference type="ChEBI" id="CHEBI:18420"/>
    </ligand>
</feature>
<dbReference type="NCBIfam" id="TIGR01656">
    <property type="entry name" value="Histidinol-ppas"/>
    <property type="match status" value="1"/>
</dbReference>
<keyword evidence="3 9" id="KW-0479">Metal-binding</keyword>
<evidence type="ECO:0000313" key="10">
    <source>
        <dbReference type="EMBL" id="OHA02119.1"/>
    </source>
</evidence>
<keyword evidence="5 7" id="KW-0119">Carbohydrate metabolism</keyword>
<comment type="caution">
    <text evidence="10">The sequence shown here is derived from an EMBL/GenBank/DDBJ whole genome shotgun (WGS) entry which is preliminary data.</text>
</comment>
<dbReference type="Gene3D" id="3.40.50.1000">
    <property type="entry name" value="HAD superfamily/HAD-like"/>
    <property type="match status" value="1"/>
</dbReference>
<name>A0A1G2KUN2_9BACT</name>
<feature type="active site" description="Nucleophile" evidence="8">
    <location>
        <position position="11"/>
    </location>
</feature>
<dbReference type="Proteomes" id="UP000177811">
    <property type="component" value="Unassembled WGS sequence"/>
</dbReference>
<evidence type="ECO:0000256" key="6">
    <source>
        <dbReference type="ARBA" id="ARBA00031828"/>
    </source>
</evidence>
<dbReference type="InterPro" id="IPR036412">
    <property type="entry name" value="HAD-like_sf"/>
</dbReference>
<evidence type="ECO:0000313" key="11">
    <source>
        <dbReference type="Proteomes" id="UP000177811"/>
    </source>
</evidence>
<dbReference type="AlphaFoldDB" id="A0A1G2KUN2"/>
<protein>
    <recommendedName>
        <fullName evidence="6 7">D,D-heptose 1,7-bisphosphate phosphatase</fullName>
        <ecNumber evidence="7">3.1.3.-</ecNumber>
    </recommendedName>
</protein>
<comment type="similarity">
    <text evidence="7">Belongs to the gmhB family.</text>
</comment>
<dbReference type="GO" id="GO:0016791">
    <property type="term" value="F:phosphatase activity"/>
    <property type="evidence" value="ECO:0007669"/>
    <property type="project" value="InterPro"/>
</dbReference>
<dbReference type="InterPro" id="IPR023214">
    <property type="entry name" value="HAD_sf"/>
</dbReference>
<dbReference type="SUPFAM" id="SSF56784">
    <property type="entry name" value="HAD-like"/>
    <property type="match status" value="1"/>
</dbReference>
<dbReference type="GO" id="GO:0005975">
    <property type="term" value="P:carbohydrate metabolic process"/>
    <property type="evidence" value="ECO:0007669"/>
    <property type="project" value="InterPro"/>
</dbReference>
<dbReference type="PANTHER" id="PTHR42891:SF1">
    <property type="entry name" value="D-GLYCERO-BETA-D-MANNO-HEPTOSE-1,7-BISPHOSPHATE 7-PHOSPHATASE"/>
    <property type="match status" value="1"/>
</dbReference>
<evidence type="ECO:0000256" key="3">
    <source>
        <dbReference type="ARBA" id="ARBA00022723"/>
    </source>
</evidence>
<dbReference type="InterPro" id="IPR006549">
    <property type="entry name" value="HAD-SF_hydro_IIIA"/>
</dbReference>
<evidence type="ECO:0000256" key="4">
    <source>
        <dbReference type="ARBA" id="ARBA00022801"/>
    </source>
</evidence>
<evidence type="ECO:0000256" key="7">
    <source>
        <dbReference type="PIRNR" id="PIRNR004682"/>
    </source>
</evidence>
<feature type="binding site" evidence="9">
    <location>
        <position position="129"/>
    </location>
    <ligand>
        <name>Mg(2+)</name>
        <dbReference type="ChEBI" id="CHEBI:18420"/>
    </ligand>
</feature>
<evidence type="ECO:0000256" key="5">
    <source>
        <dbReference type="ARBA" id="ARBA00023277"/>
    </source>
</evidence>
<comment type="subcellular location">
    <subcellularLocation>
        <location evidence="1 7">Cytoplasm</location>
    </subcellularLocation>
</comment>
<accession>A0A1G2KUN2</accession>
<keyword evidence="9" id="KW-0862">Zinc</keyword>
<sequence>MDDRCRAVFIDRDGVVVRIVMRDGVPTSPFRREEFAMDPYAEDALKKIGAMGFKRFLASNQPDVAYDHLTYAEWKWMHRHVEKLSFDDMFVCMHGREDECECKKPKPGLLLDAAEKWNVDLSRSFMIGDTEADTKAARAAGVKSILIDAPYNQGVKSDYRVKSFMGAANLISALERGDMI</sequence>
<keyword evidence="9" id="KW-0460">Magnesium</keyword>
<feature type="active site" description="Proton donor" evidence="8">
    <location>
        <position position="13"/>
    </location>
</feature>
<dbReference type="PANTHER" id="PTHR42891">
    <property type="entry name" value="D-GLYCERO-BETA-D-MANNO-HEPTOSE-1,7-BISPHOSPHATE 7-PHOSPHATASE"/>
    <property type="match status" value="1"/>
</dbReference>
<dbReference type="InterPro" id="IPR004446">
    <property type="entry name" value="Heptose_bisP_phosphatase"/>
</dbReference>
<evidence type="ECO:0000256" key="8">
    <source>
        <dbReference type="PIRSR" id="PIRSR004682-1"/>
    </source>
</evidence>
<feature type="binding site" evidence="9">
    <location>
        <position position="100"/>
    </location>
    <ligand>
        <name>Zn(2+)</name>
        <dbReference type="ChEBI" id="CHEBI:29105"/>
    </ligand>
</feature>
<proteinExistence type="inferred from homology"/>
<evidence type="ECO:0000256" key="9">
    <source>
        <dbReference type="PIRSR" id="PIRSR004682-4"/>
    </source>
</evidence>
<dbReference type="InterPro" id="IPR006543">
    <property type="entry name" value="Histidinol-phos"/>
</dbReference>
<keyword evidence="4 7" id="KW-0378">Hydrolase</keyword>
<dbReference type="GO" id="GO:0005737">
    <property type="term" value="C:cytoplasm"/>
    <property type="evidence" value="ECO:0007669"/>
    <property type="project" value="UniProtKB-SubCell"/>
</dbReference>
<evidence type="ECO:0000256" key="2">
    <source>
        <dbReference type="ARBA" id="ARBA00022490"/>
    </source>
</evidence>
<feature type="binding site" evidence="9">
    <location>
        <position position="11"/>
    </location>
    <ligand>
        <name>Mg(2+)</name>
        <dbReference type="ChEBI" id="CHEBI:18420"/>
    </ligand>
</feature>
<reference evidence="10 11" key="1">
    <citation type="journal article" date="2016" name="Nat. Commun.">
        <title>Thousands of microbial genomes shed light on interconnected biogeochemical processes in an aquifer system.</title>
        <authorList>
            <person name="Anantharaman K."/>
            <person name="Brown C.T."/>
            <person name="Hug L.A."/>
            <person name="Sharon I."/>
            <person name="Castelle C.J."/>
            <person name="Probst A.J."/>
            <person name="Thomas B.C."/>
            <person name="Singh A."/>
            <person name="Wilkins M.J."/>
            <person name="Karaoz U."/>
            <person name="Brodie E.L."/>
            <person name="Williams K.H."/>
            <person name="Hubbard S.S."/>
            <person name="Banfield J.F."/>
        </authorList>
    </citation>
    <scope>NUCLEOTIDE SEQUENCE [LARGE SCALE GENOMIC DNA]</scope>
</reference>